<keyword evidence="12" id="KW-1185">Reference proteome</keyword>
<keyword evidence="8" id="KW-0393">Immunoglobulin domain</keyword>
<evidence type="ECO:0000256" key="4">
    <source>
        <dbReference type="ARBA" id="ARBA00022490"/>
    </source>
</evidence>
<dbReference type="SMART" id="SM00060">
    <property type="entry name" value="FN3"/>
    <property type="match status" value="3"/>
</dbReference>
<protein>
    <submittedName>
        <fullName evidence="11">Uncharacterized protein</fullName>
    </submittedName>
</protein>
<accession>A0A3P8WGI6</accession>
<evidence type="ECO:0000259" key="10">
    <source>
        <dbReference type="PROSITE" id="PS50853"/>
    </source>
</evidence>
<evidence type="ECO:0000259" key="9">
    <source>
        <dbReference type="PROSITE" id="PS50835"/>
    </source>
</evidence>
<dbReference type="InterPro" id="IPR013783">
    <property type="entry name" value="Ig-like_fold"/>
</dbReference>
<feature type="domain" description="Fibronectin type-III" evidence="10">
    <location>
        <begin position="900"/>
        <end position="1001"/>
    </location>
</feature>
<evidence type="ECO:0000313" key="11">
    <source>
        <dbReference type="Ensembl" id="ENSCSEP00000024691.1"/>
    </source>
</evidence>
<evidence type="ECO:0000256" key="3">
    <source>
        <dbReference type="ARBA" id="ARBA00006692"/>
    </source>
</evidence>
<dbReference type="Pfam" id="PF07679">
    <property type="entry name" value="I-set"/>
    <property type="match status" value="6"/>
</dbReference>
<name>A0A3P8WGI6_CYNSE</name>
<dbReference type="InterPro" id="IPR003961">
    <property type="entry name" value="FN3_dom"/>
</dbReference>
<dbReference type="FunFam" id="2.60.40.10:FF:000811">
    <property type="entry name" value="Titin a"/>
    <property type="match status" value="1"/>
</dbReference>
<dbReference type="InterPro" id="IPR013098">
    <property type="entry name" value="Ig_I-set"/>
</dbReference>
<dbReference type="SUPFAM" id="SSF48726">
    <property type="entry name" value="Immunoglobulin"/>
    <property type="match status" value="7"/>
</dbReference>
<dbReference type="GeneTree" id="ENSGT01110000267173"/>
<evidence type="ECO:0000256" key="6">
    <source>
        <dbReference type="ARBA" id="ARBA00023157"/>
    </source>
</evidence>
<dbReference type="PRINTS" id="PR00014">
    <property type="entry name" value="FNTYPEIII"/>
</dbReference>
<comment type="subcellular location">
    <subcellularLocation>
        <location evidence="2">Cytoplasm</location>
    </subcellularLocation>
    <subcellularLocation>
        <location evidence="1">Nucleus</location>
    </subcellularLocation>
</comment>
<reference evidence="11 12" key="1">
    <citation type="journal article" date="2014" name="Nat. Genet.">
        <title>Whole-genome sequence of a flatfish provides insights into ZW sex chromosome evolution and adaptation to a benthic lifestyle.</title>
        <authorList>
            <person name="Chen S."/>
            <person name="Zhang G."/>
            <person name="Shao C."/>
            <person name="Huang Q."/>
            <person name="Liu G."/>
            <person name="Zhang P."/>
            <person name="Song W."/>
            <person name="An N."/>
            <person name="Chalopin D."/>
            <person name="Volff J.N."/>
            <person name="Hong Y."/>
            <person name="Li Q."/>
            <person name="Sha Z."/>
            <person name="Zhou H."/>
            <person name="Xie M."/>
            <person name="Yu Q."/>
            <person name="Liu Y."/>
            <person name="Xiang H."/>
            <person name="Wang N."/>
            <person name="Wu K."/>
            <person name="Yang C."/>
            <person name="Zhou Q."/>
            <person name="Liao X."/>
            <person name="Yang L."/>
            <person name="Hu Q."/>
            <person name="Zhang J."/>
            <person name="Meng L."/>
            <person name="Jin L."/>
            <person name="Tian Y."/>
            <person name="Lian J."/>
            <person name="Yang J."/>
            <person name="Miao G."/>
            <person name="Liu S."/>
            <person name="Liang Z."/>
            <person name="Yan F."/>
            <person name="Li Y."/>
            <person name="Sun B."/>
            <person name="Zhang H."/>
            <person name="Zhang J."/>
            <person name="Zhu Y."/>
            <person name="Du M."/>
            <person name="Zhao Y."/>
            <person name="Schartl M."/>
            <person name="Tang Q."/>
            <person name="Wang J."/>
        </authorList>
    </citation>
    <scope>NUCLEOTIDE SEQUENCE</scope>
</reference>
<dbReference type="AlphaFoldDB" id="A0A3P8WGI6"/>
<comment type="similarity">
    <text evidence="3">Belongs to the protein kinase superfamily. CAMK Ser/Thr protein kinase family.</text>
</comment>
<dbReference type="FunFam" id="2.60.40.10:FF:000050">
    <property type="entry name" value="Titin isoform B"/>
    <property type="match status" value="3"/>
</dbReference>
<dbReference type="FunFam" id="2.60.40.10:FF:000031">
    <property type="entry name" value="Myosin-binding protein C, slow type"/>
    <property type="match status" value="1"/>
</dbReference>
<organism evidence="11 12">
    <name type="scientific">Cynoglossus semilaevis</name>
    <name type="common">Tongue sole</name>
    <dbReference type="NCBI Taxonomy" id="244447"/>
    <lineage>
        <taxon>Eukaryota</taxon>
        <taxon>Metazoa</taxon>
        <taxon>Chordata</taxon>
        <taxon>Craniata</taxon>
        <taxon>Vertebrata</taxon>
        <taxon>Euteleostomi</taxon>
        <taxon>Actinopterygii</taxon>
        <taxon>Neopterygii</taxon>
        <taxon>Teleostei</taxon>
        <taxon>Neoteleostei</taxon>
        <taxon>Acanthomorphata</taxon>
        <taxon>Carangaria</taxon>
        <taxon>Pleuronectiformes</taxon>
        <taxon>Pleuronectoidei</taxon>
        <taxon>Cynoglossidae</taxon>
        <taxon>Cynoglossinae</taxon>
        <taxon>Cynoglossus</taxon>
    </lineage>
</organism>
<feature type="domain" description="Ig-like" evidence="9">
    <location>
        <begin position="279"/>
        <end position="363"/>
    </location>
</feature>
<dbReference type="Pfam" id="PF00041">
    <property type="entry name" value="fn3"/>
    <property type="match status" value="2"/>
</dbReference>
<dbReference type="PANTHER" id="PTHR14340">
    <property type="entry name" value="MICROFIBRIL-ASSOCIATED GLYCOPROTEIN 3"/>
    <property type="match status" value="1"/>
</dbReference>
<dbReference type="SMART" id="SM00409">
    <property type="entry name" value="IG"/>
    <property type="match status" value="6"/>
</dbReference>
<dbReference type="InterPro" id="IPR003598">
    <property type="entry name" value="Ig_sub2"/>
</dbReference>
<feature type="domain" description="Fibronectin type-III" evidence="10">
    <location>
        <begin position="768"/>
        <end position="865"/>
    </location>
</feature>
<dbReference type="FunFam" id="2.60.40.10:FF:001272">
    <property type="entry name" value="titin isoform X1"/>
    <property type="match status" value="1"/>
</dbReference>
<feature type="domain" description="Fibronectin type-III" evidence="10">
    <location>
        <begin position="589"/>
        <end position="683"/>
    </location>
</feature>
<dbReference type="SMART" id="SM00408">
    <property type="entry name" value="IGc2"/>
    <property type="match status" value="3"/>
</dbReference>
<dbReference type="Proteomes" id="UP000265120">
    <property type="component" value="Chromosome 16"/>
</dbReference>
<evidence type="ECO:0000256" key="8">
    <source>
        <dbReference type="ARBA" id="ARBA00023319"/>
    </source>
</evidence>
<sequence length="1068" mass="119967">PAEIPRSLLLEGRLVWRLAPPLRQMPEITCARPATRLAVTSGTATFIAKIGGDPIPSVKWMKGKWRQITPGGRISVEHKGQDAKLEIRELTKSDAGHYRCVATNKHGEIECGAEMEVTKKAEVEELGDIRTRLKKTPSKQKSPKKEQEVNIVELLRGHDPKDYERILRENGIHDYRAILQAIEFLKKEKEMETGKPLRDQHVKPKAKATFKAELFKDTPNWKWFKGDDELTPSDKVDIEKDGQNVTLTIKNCQPGDVDDYIIAVEDRRYTAKLTLGEIPLGFTQPLKDVSVPEKKQAKFECSITKDIPKVMWLRGAEIITPGPKYEIIHDGQKHMLIINSCEFEDEAQYSMEVMGLTSSAQLAVEGQVHRQCQSCRYVGSFFVVFVVVIQVFWFDGLCLWLPEEKLRFLESIEDIETQEKKTISFSCKVNRPGATVRWLKADEEVTLSKRIVYRVDGLKHTLTIKDCALADEGEYSAMVGDDKCSAELVISEAPPDFTIKTTDQNLVTDAGKPFVMTVPYDAYPRAETEWFFEGTSLPVQNIDSSADRTEYRLKSPTKDDKGRYRVVIKNKHGEGEAFINLDVIDVPGPVKNLRVVDTADGEVSLAWEEPESDGGSKIVAYIVERRDVKRKTWTLATDRVDAPEYCVGGLQKDSMYLFRVCARNRVGSGPAVATDEAVQAKNKFGEQSRIFPSMCSAQLSWKQILTITFSNSPPKFDGGSEITGYVIELRDRTSVKWEAVFDNAVTTPVFRFFSGAPCLSLSPGAPSPPLDVTIPDASRQHINVSWKPPAKDGGCPVTGYHVEVAEARPELKWLRVNSRPVKELSYKIDDGIKPEKKYVIRIRAINSVGVSEPSEISDKVSTKDPDCKYPPLLKLHLKIPYQAIPTPKMMWQKETVECKADDRLSMTLEMNSAHLELLKCTRADAGAYAISLENELGTATATVNVKRVTPNLVPGFSYVVTGLTEETEYIFRVRAENAAGVSEPSRSTLKFCFYGLCIKKGEEIRIDANVSGSPYPKITWTRNEEDVTKEPTKKIVPLVRKKKKSKAQVSLLTCGRIFVFFVFFCSTH</sequence>
<keyword evidence="7" id="KW-0539">Nucleus</keyword>
<dbReference type="InParanoid" id="A0A3P8WGI6"/>
<keyword evidence="4" id="KW-0963">Cytoplasm</keyword>
<dbReference type="InterPro" id="IPR003599">
    <property type="entry name" value="Ig_sub"/>
</dbReference>
<keyword evidence="5" id="KW-0677">Repeat</keyword>
<dbReference type="InterPro" id="IPR036116">
    <property type="entry name" value="FN3_sf"/>
</dbReference>
<reference evidence="11" key="3">
    <citation type="submission" date="2025-09" db="UniProtKB">
        <authorList>
            <consortium name="Ensembl"/>
        </authorList>
    </citation>
    <scope>IDENTIFICATION</scope>
</reference>
<evidence type="ECO:0000256" key="2">
    <source>
        <dbReference type="ARBA" id="ARBA00004496"/>
    </source>
</evidence>
<feature type="domain" description="Ig-like" evidence="9">
    <location>
        <begin position="26"/>
        <end position="118"/>
    </location>
</feature>
<proteinExistence type="inferred from homology"/>
<dbReference type="Gene3D" id="2.60.40.10">
    <property type="entry name" value="Immunoglobulins"/>
    <property type="match status" value="10"/>
</dbReference>
<dbReference type="InterPro" id="IPR007110">
    <property type="entry name" value="Ig-like_dom"/>
</dbReference>
<reference evidence="11" key="2">
    <citation type="submission" date="2025-08" db="UniProtKB">
        <authorList>
            <consortium name="Ensembl"/>
        </authorList>
    </citation>
    <scope>IDENTIFICATION</scope>
</reference>
<evidence type="ECO:0000256" key="7">
    <source>
        <dbReference type="ARBA" id="ARBA00023242"/>
    </source>
</evidence>
<dbReference type="FunFam" id="2.60.40.10:FF:001434">
    <property type="entry name" value="titin isoform X1"/>
    <property type="match status" value="1"/>
</dbReference>
<evidence type="ECO:0000256" key="1">
    <source>
        <dbReference type="ARBA" id="ARBA00004123"/>
    </source>
</evidence>
<dbReference type="GO" id="GO:0005634">
    <property type="term" value="C:nucleus"/>
    <property type="evidence" value="ECO:0007669"/>
    <property type="project" value="UniProtKB-SubCell"/>
</dbReference>
<evidence type="ECO:0000313" key="12">
    <source>
        <dbReference type="Proteomes" id="UP000265120"/>
    </source>
</evidence>
<keyword evidence="6" id="KW-1015">Disulfide bond</keyword>
<dbReference type="CDD" id="cd00063">
    <property type="entry name" value="FN3"/>
    <property type="match status" value="3"/>
</dbReference>
<dbReference type="GO" id="GO:0005737">
    <property type="term" value="C:cytoplasm"/>
    <property type="evidence" value="ECO:0007669"/>
    <property type="project" value="UniProtKB-SubCell"/>
</dbReference>
<dbReference type="STRING" id="244447.ENSCSEP00000024691"/>
<feature type="domain" description="Ig-like" evidence="9">
    <location>
        <begin position="402"/>
        <end position="491"/>
    </location>
</feature>
<dbReference type="Ensembl" id="ENSCSET00000025023.1">
    <property type="protein sequence ID" value="ENSCSEP00000024691.1"/>
    <property type="gene ID" value="ENSCSEG00000015761.1"/>
</dbReference>
<dbReference type="InterPro" id="IPR036179">
    <property type="entry name" value="Ig-like_dom_sf"/>
</dbReference>
<evidence type="ECO:0000256" key="5">
    <source>
        <dbReference type="ARBA" id="ARBA00022737"/>
    </source>
</evidence>
<dbReference type="PANTHER" id="PTHR14340:SF13">
    <property type="entry name" value="TITIN"/>
    <property type="match status" value="1"/>
</dbReference>
<dbReference type="SUPFAM" id="SSF49265">
    <property type="entry name" value="Fibronectin type III"/>
    <property type="match status" value="4"/>
</dbReference>
<dbReference type="PROSITE" id="PS50835">
    <property type="entry name" value="IG_LIKE"/>
    <property type="match status" value="3"/>
</dbReference>
<dbReference type="PROSITE" id="PS50853">
    <property type="entry name" value="FN3"/>
    <property type="match status" value="3"/>
</dbReference>